<dbReference type="RefSeq" id="WP_326505139.1">
    <property type="nucleotide sequence ID" value="NZ_JAWIIV010000002.1"/>
</dbReference>
<dbReference type="PROSITE" id="PS50937">
    <property type="entry name" value="HTH_MERR_2"/>
    <property type="match status" value="1"/>
</dbReference>
<comment type="caution">
    <text evidence="4">The sequence shown here is derived from an EMBL/GenBank/DDBJ whole genome shotgun (WGS) entry which is preliminary data.</text>
</comment>
<dbReference type="SMART" id="SM00422">
    <property type="entry name" value="HTH_MERR"/>
    <property type="match status" value="1"/>
</dbReference>
<dbReference type="CDD" id="cd04784">
    <property type="entry name" value="HTH_CadR-PbrR"/>
    <property type="match status" value="1"/>
</dbReference>
<dbReference type="SUPFAM" id="SSF46955">
    <property type="entry name" value="Putative DNA-binding domain"/>
    <property type="match status" value="1"/>
</dbReference>
<dbReference type="EMBL" id="JAWIIV010000002">
    <property type="protein sequence ID" value="MEC4718416.1"/>
    <property type="molecule type" value="Genomic_DNA"/>
</dbReference>
<evidence type="ECO:0000259" key="3">
    <source>
        <dbReference type="PROSITE" id="PS50937"/>
    </source>
</evidence>
<evidence type="ECO:0000313" key="4">
    <source>
        <dbReference type="EMBL" id="MEC4718416.1"/>
    </source>
</evidence>
<dbReference type="Proteomes" id="UP001352263">
    <property type="component" value="Unassembled WGS sequence"/>
</dbReference>
<feature type="domain" description="HTH merR-type" evidence="3">
    <location>
        <begin position="1"/>
        <end position="69"/>
    </location>
</feature>
<dbReference type="Gene3D" id="1.10.1660.10">
    <property type="match status" value="1"/>
</dbReference>
<name>A0ABU6J4P9_9BURK</name>
<dbReference type="Pfam" id="PF13411">
    <property type="entry name" value="MerR_1"/>
    <property type="match status" value="1"/>
</dbReference>
<dbReference type="PRINTS" id="PR00040">
    <property type="entry name" value="HTHMERR"/>
</dbReference>
<accession>A0ABU6J4P9</accession>
<dbReference type="InterPro" id="IPR011791">
    <property type="entry name" value="CadR-PbrR"/>
</dbReference>
<reference evidence="4 5" key="1">
    <citation type="submission" date="2023-10" db="EMBL/GenBank/DDBJ databases">
        <title>Noviherbaspirillum sp. CPCC 100848 genome assembly.</title>
        <authorList>
            <person name="Li X.Y."/>
            <person name="Fang X.M."/>
        </authorList>
    </citation>
    <scope>NUCLEOTIDE SEQUENCE [LARGE SCALE GENOMIC DNA]</scope>
    <source>
        <strain evidence="4 5">CPCC 100848</strain>
    </source>
</reference>
<evidence type="ECO:0000256" key="1">
    <source>
        <dbReference type="ARBA" id="ARBA00023125"/>
    </source>
</evidence>
<proteinExistence type="predicted"/>
<gene>
    <name evidence="4" type="ORF">RY831_04615</name>
</gene>
<feature type="coiled-coil region" evidence="2">
    <location>
        <begin position="81"/>
        <end position="111"/>
    </location>
</feature>
<dbReference type="InterPro" id="IPR009061">
    <property type="entry name" value="DNA-bd_dom_put_sf"/>
</dbReference>
<sequence>MKIGELAKAAGCQTVTIRFYERKGLLGAAQRTDANYRLYGTRDLERLLFIRNCRSLGLTLQEIERLVEIHDNPTVDCSDVNACLDKHLVEVENQMKALQALQKQLTRLRTRCAVPGASSGCGVLSALANETSVQVQSAVDR</sequence>
<dbReference type="InterPro" id="IPR000551">
    <property type="entry name" value="MerR-type_HTH_dom"/>
</dbReference>
<protein>
    <submittedName>
        <fullName evidence="4">Cd(II)/Pb(II)-responsive transcriptional regulator</fullName>
    </submittedName>
</protein>
<keyword evidence="1" id="KW-0238">DNA-binding</keyword>
<dbReference type="InterPro" id="IPR047057">
    <property type="entry name" value="MerR_fam"/>
</dbReference>
<evidence type="ECO:0000313" key="5">
    <source>
        <dbReference type="Proteomes" id="UP001352263"/>
    </source>
</evidence>
<evidence type="ECO:0000256" key="2">
    <source>
        <dbReference type="SAM" id="Coils"/>
    </source>
</evidence>
<keyword evidence="2" id="KW-0175">Coiled coil</keyword>
<dbReference type="PANTHER" id="PTHR30204:SF92">
    <property type="entry name" value="HTH-TYPE TRANSCRIPTIONAL REGULATOR ZNTR"/>
    <property type="match status" value="1"/>
</dbReference>
<keyword evidence="5" id="KW-1185">Reference proteome</keyword>
<organism evidence="4 5">
    <name type="scientific">Noviherbaspirillum album</name>
    <dbReference type="NCBI Taxonomy" id="3080276"/>
    <lineage>
        <taxon>Bacteria</taxon>
        <taxon>Pseudomonadati</taxon>
        <taxon>Pseudomonadota</taxon>
        <taxon>Betaproteobacteria</taxon>
        <taxon>Burkholderiales</taxon>
        <taxon>Oxalobacteraceae</taxon>
        <taxon>Noviherbaspirillum</taxon>
    </lineage>
</organism>
<dbReference type="PANTHER" id="PTHR30204">
    <property type="entry name" value="REDOX-CYCLING DRUG-SENSING TRANSCRIPTIONAL ACTIVATOR SOXR"/>
    <property type="match status" value="1"/>
</dbReference>